<feature type="non-terminal residue" evidence="1">
    <location>
        <position position="1"/>
    </location>
</feature>
<evidence type="ECO:0000313" key="1">
    <source>
        <dbReference type="EMBL" id="CAD7239386.1"/>
    </source>
</evidence>
<dbReference type="EMBL" id="OB724335">
    <property type="protein sequence ID" value="CAD7239386.1"/>
    <property type="molecule type" value="Genomic_DNA"/>
</dbReference>
<organism evidence="1">
    <name type="scientific">Cyprideis torosa</name>
    <dbReference type="NCBI Taxonomy" id="163714"/>
    <lineage>
        <taxon>Eukaryota</taxon>
        <taxon>Metazoa</taxon>
        <taxon>Ecdysozoa</taxon>
        <taxon>Arthropoda</taxon>
        <taxon>Crustacea</taxon>
        <taxon>Oligostraca</taxon>
        <taxon>Ostracoda</taxon>
        <taxon>Podocopa</taxon>
        <taxon>Podocopida</taxon>
        <taxon>Cytherocopina</taxon>
        <taxon>Cytheroidea</taxon>
        <taxon>Cytherideidae</taxon>
        <taxon>Cyprideis</taxon>
    </lineage>
</organism>
<name>A0A7R8WWU0_9CRUS</name>
<dbReference type="AlphaFoldDB" id="A0A7R8WWU0"/>
<gene>
    <name evidence="1" type="ORF">CTOB1V02_LOCUS17201</name>
</gene>
<protein>
    <submittedName>
        <fullName evidence="1">Uncharacterized protein</fullName>
    </submittedName>
</protein>
<accession>A0A7R8WWU0</accession>
<dbReference type="OrthoDB" id="6380429at2759"/>
<reference evidence="1" key="1">
    <citation type="submission" date="2020-11" db="EMBL/GenBank/DDBJ databases">
        <authorList>
            <person name="Tran Van P."/>
        </authorList>
    </citation>
    <scope>NUCLEOTIDE SEQUENCE</scope>
</reference>
<proteinExistence type="predicted"/>
<sequence>MSSSKSETLEGTCEAEFLDFEEAKTDSRLKALKEMVESEVVDAILALESGPQIQPPYSSRAAHRPDAGLKHCNASLRPEPKKLTVVEMIEAELNVT</sequence>